<organism evidence="9 10">
    <name type="scientific">Floridaenema fluviatile BLCC-F154</name>
    <dbReference type="NCBI Taxonomy" id="3153640"/>
    <lineage>
        <taxon>Bacteria</taxon>
        <taxon>Bacillati</taxon>
        <taxon>Cyanobacteriota</taxon>
        <taxon>Cyanophyceae</taxon>
        <taxon>Oscillatoriophycideae</taxon>
        <taxon>Aerosakkonematales</taxon>
        <taxon>Aerosakkonemataceae</taxon>
        <taxon>Floridanema</taxon>
        <taxon>Floridanema fluviatile</taxon>
    </lineage>
</organism>
<gene>
    <name evidence="9" type="primary">devC</name>
    <name evidence="9" type="ORF">ACE1B6_14115</name>
</gene>
<dbReference type="EMBL" id="JBHFNS010000057">
    <property type="protein sequence ID" value="MFB2936381.1"/>
    <property type="molecule type" value="Genomic_DNA"/>
</dbReference>
<name>A0ABV4YC41_9CYAN</name>
<evidence type="ECO:0000256" key="5">
    <source>
        <dbReference type="ARBA" id="ARBA00022989"/>
    </source>
</evidence>
<dbReference type="Proteomes" id="UP001576776">
    <property type="component" value="Unassembled WGS sequence"/>
</dbReference>
<feature type="transmembrane region" description="Helical" evidence="7">
    <location>
        <begin position="286"/>
        <end position="311"/>
    </location>
</feature>
<feature type="transmembrane region" description="Helical" evidence="7">
    <location>
        <begin position="332"/>
        <end position="360"/>
    </location>
</feature>
<evidence type="ECO:0000256" key="3">
    <source>
        <dbReference type="ARBA" id="ARBA00022475"/>
    </source>
</evidence>
<dbReference type="InterPro" id="IPR003838">
    <property type="entry name" value="ABC3_permease_C"/>
</dbReference>
<evidence type="ECO:0000256" key="1">
    <source>
        <dbReference type="ARBA" id="ARBA00004651"/>
    </source>
</evidence>
<evidence type="ECO:0000256" key="6">
    <source>
        <dbReference type="ARBA" id="ARBA00023136"/>
    </source>
</evidence>
<dbReference type="PANTHER" id="PTHR43738">
    <property type="entry name" value="ABC TRANSPORTER, MEMBRANE PROTEIN"/>
    <property type="match status" value="1"/>
</dbReference>
<keyword evidence="3" id="KW-1003">Cell membrane</keyword>
<comment type="subcellular location">
    <subcellularLocation>
        <location evidence="1">Cell membrane</location>
        <topology evidence="1">Multi-pass membrane protein</topology>
    </subcellularLocation>
</comment>
<keyword evidence="5 7" id="KW-1133">Transmembrane helix</keyword>
<protein>
    <submittedName>
        <fullName evidence="9">ABC transporter permease DevC</fullName>
    </submittedName>
</protein>
<dbReference type="Pfam" id="PF02687">
    <property type="entry name" value="FtsX"/>
    <property type="match status" value="1"/>
</dbReference>
<evidence type="ECO:0000259" key="8">
    <source>
        <dbReference type="Pfam" id="PF02687"/>
    </source>
</evidence>
<evidence type="ECO:0000313" key="9">
    <source>
        <dbReference type="EMBL" id="MFB2936381.1"/>
    </source>
</evidence>
<feature type="transmembrane region" description="Helical" evidence="7">
    <location>
        <begin position="45"/>
        <end position="65"/>
    </location>
</feature>
<dbReference type="InterPro" id="IPR005891">
    <property type="entry name" value="DevC"/>
</dbReference>
<feature type="transmembrane region" description="Helical" evidence="7">
    <location>
        <begin position="380"/>
        <end position="397"/>
    </location>
</feature>
<comment type="caution">
    <text evidence="9">The sequence shown here is derived from an EMBL/GenBank/DDBJ whole genome shotgun (WGS) entry which is preliminary data.</text>
</comment>
<dbReference type="NCBIfam" id="TIGR01185">
    <property type="entry name" value="devC"/>
    <property type="match status" value="1"/>
</dbReference>
<sequence>MTNIKFWEPQQSQSLVPNPQKSMFPKLFRKTPLAWRQLMKEKVRLAVAVAGIGFADMLIFIQMGFEGALFNAAVKPHRNLQADLVLINPQFQTLFSVKSFSRERLYQTLGYDGVKSVSYVYISTGQWRNPETRLDRAILVWGVDPASPAFKFPEVQANLDSLKQLNNVLFDRAGRPEYGVVETFDKTGNFSTELNGKAIQVTNLFTNGASFAADGNVIASDSTFLTLFPDRKPENIEVGLIHLKPDANLTQVQAQLKAGLPKDVLVLTPEEFAQIEQTYWANGTGIGFIFGLGVGVGFIVGIVIVYQILYSDVSDHLPEYATLKAMGYTDKYLLFVLIQESLILAVLGFLPGFFLSFGLYQLAYSATLLPIEMTIERGSTVFLMTVVMCVGSGAIAMRKLRSADPADVF</sequence>
<proteinExistence type="predicted"/>
<keyword evidence="10" id="KW-1185">Reference proteome</keyword>
<dbReference type="RefSeq" id="WP_413257874.1">
    <property type="nucleotide sequence ID" value="NZ_JBHFNS010000057.1"/>
</dbReference>
<evidence type="ECO:0000256" key="7">
    <source>
        <dbReference type="SAM" id="Phobius"/>
    </source>
</evidence>
<feature type="domain" description="ABC3 transporter permease C-terminal" evidence="8">
    <location>
        <begin position="295"/>
        <end position="405"/>
    </location>
</feature>
<dbReference type="PIRSF" id="PIRSF031773">
    <property type="entry name" value="DevC"/>
    <property type="match status" value="1"/>
</dbReference>
<keyword evidence="4 7" id="KW-0812">Transmembrane</keyword>
<keyword evidence="6 7" id="KW-0472">Membrane</keyword>
<evidence type="ECO:0000313" key="10">
    <source>
        <dbReference type="Proteomes" id="UP001576776"/>
    </source>
</evidence>
<evidence type="ECO:0000256" key="4">
    <source>
        <dbReference type="ARBA" id="ARBA00022692"/>
    </source>
</evidence>
<dbReference type="PANTHER" id="PTHR43738:SF1">
    <property type="entry name" value="HEMIN TRANSPORT SYSTEM PERMEASE PROTEIN HRTB-RELATED"/>
    <property type="match status" value="1"/>
</dbReference>
<accession>A0ABV4YC41</accession>
<dbReference type="InterPro" id="IPR051125">
    <property type="entry name" value="ABC-4/HrtB_transporter"/>
</dbReference>
<keyword evidence="2" id="KW-0813">Transport</keyword>
<reference evidence="9 10" key="1">
    <citation type="submission" date="2024-09" db="EMBL/GenBank/DDBJ databases">
        <title>Floridaenema gen nov. (Aerosakkonemataceae, Aerosakkonematales ord. nov., Cyanobacteria) from benthic tropical and subtropical fresh waters, with the description of four new species.</title>
        <authorList>
            <person name="Moretto J.A."/>
            <person name="Berthold D.E."/>
            <person name="Lefler F.W."/>
            <person name="Huang I.-S."/>
            <person name="Laughinghouse H. IV."/>
        </authorList>
    </citation>
    <scope>NUCLEOTIDE SEQUENCE [LARGE SCALE GENOMIC DNA]</scope>
    <source>
        <strain evidence="9 10">BLCC-F154</strain>
    </source>
</reference>
<evidence type="ECO:0000256" key="2">
    <source>
        <dbReference type="ARBA" id="ARBA00022448"/>
    </source>
</evidence>